<proteinExistence type="predicted"/>
<dbReference type="Proteomes" id="UP000316628">
    <property type="component" value="Unassembled WGS sequence"/>
</dbReference>
<dbReference type="InterPro" id="IPR025847">
    <property type="entry name" value="MEDS_domain"/>
</dbReference>
<organism evidence="2 3">
    <name type="scientific">Saccharothrix saharensis</name>
    <dbReference type="NCBI Taxonomy" id="571190"/>
    <lineage>
        <taxon>Bacteria</taxon>
        <taxon>Bacillati</taxon>
        <taxon>Actinomycetota</taxon>
        <taxon>Actinomycetes</taxon>
        <taxon>Pseudonocardiales</taxon>
        <taxon>Pseudonocardiaceae</taxon>
        <taxon>Saccharothrix</taxon>
    </lineage>
</organism>
<sequence length="283" mass="30823">MAPSRRAGFVEHGRNFGPHDHVCWRYRDAHDLHDRVREFLSEGLSLGYRVRYVGAGGPDALVRDLDGIDGIGQALRTGAAQVTSLDTTYPPGAAIEPAAQVRTYGEATDAALAAGYAGLRVAADCTPLVRTPEQLDAFSRYEHRIDRYMVDRPFSAMCAYAADEVDERAFAQVACMHPTSDASYAGFRLHAAADRAVALAGELDRWDEDLFTLALHRADLGPRGGQVVLDATGLTFIDHRNLLHLSRHAADRGTSVVLRTSWPGASTLVDLLDLTNVRVERAA</sequence>
<reference evidence="2 3" key="1">
    <citation type="submission" date="2019-06" db="EMBL/GenBank/DDBJ databases">
        <title>Sequencing the genomes of 1000 actinobacteria strains.</title>
        <authorList>
            <person name="Klenk H.-P."/>
        </authorList>
    </citation>
    <scope>NUCLEOTIDE SEQUENCE [LARGE SCALE GENOMIC DNA]</scope>
    <source>
        <strain evidence="2 3">DSM 45456</strain>
    </source>
</reference>
<accession>A0A543JNM4</accession>
<dbReference type="Pfam" id="PF14417">
    <property type="entry name" value="MEDS"/>
    <property type="match status" value="1"/>
</dbReference>
<dbReference type="RefSeq" id="WP_246108111.1">
    <property type="nucleotide sequence ID" value="NZ_VFPP01000001.1"/>
</dbReference>
<comment type="caution">
    <text evidence="2">The sequence shown here is derived from an EMBL/GenBank/DDBJ whole genome shotgun (WGS) entry which is preliminary data.</text>
</comment>
<evidence type="ECO:0000313" key="2">
    <source>
        <dbReference type="EMBL" id="TQM84442.1"/>
    </source>
</evidence>
<evidence type="ECO:0000259" key="1">
    <source>
        <dbReference type="Pfam" id="PF14417"/>
    </source>
</evidence>
<dbReference type="SUPFAM" id="SSF52091">
    <property type="entry name" value="SpoIIaa-like"/>
    <property type="match status" value="1"/>
</dbReference>
<protein>
    <submittedName>
        <fullName evidence="2">DcmR-like sensory protein</fullName>
    </submittedName>
</protein>
<keyword evidence="3" id="KW-1185">Reference proteome</keyword>
<evidence type="ECO:0000313" key="3">
    <source>
        <dbReference type="Proteomes" id="UP000316628"/>
    </source>
</evidence>
<gene>
    <name evidence="2" type="ORF">FHX81_6888</name>
</gene>
<feature type="domain" description="MEDS" evidence="1">
    <location>
        <begin position="20"/>
        <end position="178"/>
    </location>
</feature>
<dbReference type="InterPro" id="IPR036513">
    <property type="entry name" value="STAS_dom_sf"/>
</dbReference>
<dbReference type="AlphaFoldDB" id="A0A543JNM4"/>
<name>A0A543JNM4_9PSEU</name>
<dbReference type="EMBL" id="VFPP01000001">
    <property type="protein sequence ID" value="TQM84442.1"/>
    <property type="molecule type" value="Genomic_DNA"/>
</dbReference>